<keyword evidence="7 9" id="KW-0539">Nucleus</keyword>
<gene>
    <name evidence="13" type="primary">wox4</name>
</gene>
<reference evidence="13" key="1">
    <citation type="journal article" date="2013" name="New Phytol.">
        <title>Symplesiomorphies in the WUSCHEL clade suggest that the last common ancestor of seed plants contained at least four independent stem cell niches.</title>
        <authorList>
            <person name="Nardmann J."/>
            <person name="Werr W."/>
        </authorList>
    </citation>
    <scope>NUCLEOTIDE SEQUENCE</scope>
    <source>
        <tissue evidence="13">Seedling</tissue>
    </source>
</reference>
<dbReference type="SUPFAM" id="SSF46689">
    <property type="entry name" value="Homeodomain-like"/>
    <property type="match status" value="1"/>
</dbReference>
<feature type="domain" description="Homeobox" evidence="12">
    <location>
        <begin position="128"/>
        <end position="193"/>
    </location>
</feature>
<accession>S6CSA6</accession>
<evidence type="ECO:0000256" key="3">
    <source>
        <dbReference type="ARBA" id="ARBA00023015"/>
    </source>
</evidence>
<proteinExistence type="evidence at transcript level"/>
<dbReference type="PANTHER" id="PTHR47716">
    <property type="entry name" value="WUSCHEL-RELATED HOMEOBOX 4"/>
    <property type="match status" value="1"/>
</dbReference>
<feature type="region of interest" description="Disordered" evidence="11">
    <location>
        <begin position="439"/>
        <end position="498"/>
    </location>
</feature>
<name>S6CSA6_GINBI</name>
<keyword evidence="6" id="KW-0804">Transcription</keyword>
<feature type="compositionally biased region" description="Basic and acidic residues" evidence="11">
    <location>
        <begin position="439"/>
        <end position="448"/>
    </location>
</feature>
<evidence type="ECO:0000256" key="11">
    <source>
        <dbReference type="SAM" id="MobiDB-lite"/>
    </source>
</evidence>
<evidence type="ECO:0000256" key="1">
    <source>
        <dbReference type="ARBA" id="ARBA00004123"/>
    </source>
</evidence>
<dbReference type="PANTHER" id="PTHR47716:SF1">
    <property type="entry name" value="WUSCHEL-RELATED HOMEOBOX 4"/>
    <property type="match status" value="1"/>
</dbReference>
<dbReference type="FunFam" id="1.10.10.60:FF:000146">
    <property type="entry name" value="WUSCHEL-related homeobox 4"/>
    <property type="match status" value="1"/>
</dbReference>
<comment type="similarity">
    <text evidence="8">Belongs to the WUS homeobox family.</text>
</comment>
<dbReference type="GO" id="GO:0051301">
    <property type="term" value="P:cell division"/>
    <property type="evidence" value="ECO:0007669"/>
    <property type="project" value="InterPro"/>
</dbReference>
<comment type="subcellular location">
    <subcellularLocation>
        <location evidence="1 9 10">Nucleus</location>
    </subcellularLocation>
</comment>
<dbReference type="GO" id="GO:0003700">
    <property type="term" value="F:DNA-binding transcription factor activity"/>
    <property type="evidence" value="ECO:0007669"/>
    <property type="project" value="InterPro"/>
</dbReference>
<dbReference type="GO" id="GO:0003677">
    <property type="term" value="F:DNA binding"/>
    <property type="evidence" value="ECO:0007669"/>
    <property type="project" value="UniProtKB-UniRule"/>
</dbReference>
<evidence type="ECO:0000256" key="7">
    <source>
        <dbReference type="ARBA" id="ARBA00023242"/>
    </source>
</evidence>
<organism evidence="13">
    <name type="scientific">Ginkgo biloba</name>
    <name type="common">Ginkgo</name>
    <name type="synonym">Maidenhair tree</name>
    <dbReference type="NCBI Taxonomy" id="3311"/>
    <lineage>
        <taxon>Eukaryota</taxon>
        <taxon>Viridiplantae</taxon>
        <taxon>Streptophyta</taxon>
        <taxon>Embryophyta</taxon>
        <taxon>Tracheophyta</taxon>
        <taxon>Spermatophyta</taxon>
        <taxon>Ginkgoidae</taxon>
        <taxon>Ginkgoales</taxon>
        <taxon>Ginkgoaceae</taxon>
        <taxon>Ginkgo</taxon>
    </lineage>
</organism>
<evidence type="ECO:0000313" key="13">
    <source>
        <dbReference type="EMBL" id="CCP29680.1"/>
    </source>
</evidence>
<dbReference type="CDD" id="cd00086">
    <property type="entry name" value="homeodomain"/>
    <property type="match status" value="1"/>
</dbReference>
<evidence type="ECO:0000256" key="8">
    <source>
        <dbReference type="ARBA" id="ARBA00024040"/>
    </source>
</evidence>
<dbReference type="InterPro" id="IPR009057">
    <property type="entry name" value="Homeodomain-like_sf"/>
</dbReference>
<protein>
    <submittedName>
        <fullName evidence="13">HD transcription factor</fullName>
    </submittedName>
</protein>
<dbReference type="InterPro" id="IPR001356">
    <property type="entry name" value="HD"/>
</dbReference>
<dbReference type="GO" id="GO:0005634">
    <property type="term" value="C:nucleus"/>
    <property type="evidence" value="ECO:0007669"/>
    <property type="project" value="UniProtKB-SubCell"/>
</dbReference>
<keyword evidence="4 9" id="KW-0238">DNA-binding</keyword>
<dbReference type="InterPro" id="IPR044186">
    <property type="entry name" value="WOX4"/>
</dbReference>
<dbReference type="PROSITE" id="PS50071">
    <property type="entry name" value="HOMEOBOX_2"/>
    <property type="match status" value="1"/>
</dbReference>
<evidence type="ECO:0000256" key="9">
    <source>
        <dbReference type="PROSITE-ProRule" id="PRU00108"/>
    </source>
</evidence>
<dbReference type="Pfam" id="PF00046">
    <property type="entry name" value="Homeodomain"/>
    <property type="match status" value="1"/>
</dbReference>
<evidence type="ECO:0000256" key="2">
    <source>
        <dbReference type="ARBA" id="ARBA00022473"/>
    </source>
</evidence>
<feature type="DNA-binding region" description="Homeobox" evidence="9">
    <location>
        <begin position="130"/>
        <end position="194"/>
    </location>
</feature>
<evidence type="ECO:0000256" key="4">
    <source>
        <dbReference type="ARBA" id="ARBA00023125"/>
    </source>
</evidence>
<keyword evidence="2" id="KW-0217">Developmental protein</keyword>
<dbReference type="GO" id="GO:0010087">
    <property type="term" value="P:phloem or xylem histogenesis"/>
    <property type="evidence" value="ECO:0007669"/>
    <property type="project" value="InterPro"/>
</dbReference>
<dbReference type="SMART" id="SM00389">
    <property type="entry name" value="HOX"/>
    <property type="match status" value="1"/>
</dbReference>
<evidence type="ECO:0000259" key="12">
    <source>
        <dbReference type="PROSITE" id="PS50071"/>
    </source>
</evidence>
<evidence type="ECO:0000256" key="6">
    <source>
        <dbReference type="ARBA" id="ARBA00023163"/>
    </source>
</evidence>
<keyword evidence="3" id="KW-0805">Transcription regulation</keyword>
<dbReference type="EMBL" id="HF564615">
    <property type="protein sequence ID" value="CCP29680.1"/>
    <property type="molecule type" value="mRNA"/>
</dbReference>
<dbReference type="GO" id="GO:0010067">
    <property type="term" value="P:procambium histogenesis"/>
    <property type="evidence" value="ECO:0007669"/>
    <property type="project" value="InterPro"/>
</dbReference>
<dbReference type="Gene3D" id="1.10.10.60">
    <property type="entry name" value="Homeodomain-like"/>
    <property type="match status" value="1"/>
</dbReference>
<sequence length="498" mass="55480">MANISVPNMPFACESGGCHKRFRPLVPKLSLSSSTPMANAVWSQQSHDPFQQQVLCSNTQQQQAFSSTTPNSNLSMSAAACSLLDRKMSRLDGEAQDCSVTERNHIDRFIAGDQQNLKEEVENCAQISHPSGTRWNPTPEQIRILEMFYKGGMRTPNAEQIEHITAQLRHYGKIEGKNVFYWFQNHKARERQKQKRNSLVATTKRVTLAPTPIIAADSPNELQTPGSNGPYHSLYNLQAPFASMSETSRPIFNSSAFLTMSCSKGLASLGKSLVDFRTPAAATTIGVKRDLTKLVSEPPLELMSNYNLGGRPPKNTTWDAITTQHGSELLPNGMMFRHSQEPIIAPLNDISYEKNYGVVNCKRKSTRLSWQTPCNEDQEGCDLSLHTESSSESICLQTCDYTQTNVVTVDEINTDEEEDRQVQTLQLFPLHLEGCLKHSSKAEKHEDQSTLQQLPSSSSSSSPCKENTNRSVDQKEGISDENTSKLLEFLPKNSDFSP</sequence>
<dbReference type="AlphaFoldDB" id="S6CSA6"/>
<evidence type="ECO:0000256" key="10">
    <source>
        <dbReference type="RuleBase" id="RU000682"/>
    </source>
</evidence>
<evidence type="ECO:0000256" key="5">
    <source>
        <dbReference type="ARBA" id="ARBA00023155"/>
    </source>
</evidence>
<keyword evidence="5 9" id="KW-0371">Homeobox</keyword>